<gene>
    <name evidence="3" type="ORF">OEA41_009011</name>
</gene>
<organism evidence="3 4">
    <name type="scientific">Lepraria neglecta</name>
    <dbReference type="NCBI Taxonomy" id="209136"/>
    <lineage>
        <taxon>Eukaryota</taxon>
        <taxon>Fungi</taxon>
        <taxon>Dikarya</taxon>
        <taxon>Ascomycota</taxon>
        <taxon>Pezizomycotina</taxon>
        <taxon>Lecanoromycetes</taxon>
        <taxon>OSLEUM clade</taxon>
        <taxon>Lecanoromycetidae</taxon>
        <taxon>Lecanorales</taxon>
        <taxon>Lecanorineae</taxon>
        <taxon>Stereocaulaceae</taxon>
        <taxon>Lepraria</taxon>
    </lineage>
</organism>
<dbReference type="SUPFAM" id="SSF55729">
    <property type="entry name" value="Acyl-CoA N-acyltransferases (Nat)"/>
    <property type="match status" value="1"/>
</dbReference>
<dbReference type="GO" id="GO:0019290">
    <property type="term" value="P:siderophore biosynthetic process"/>
    <property type="evidence" value="ECO:0007669"/>
    <property type="project" value="InterPro"/>
</dbReference>
<protein>
    <recommendedName>
        <fullName evidence="2">Acyltransferase MbtK/IucB-like conserved domain-containing protein</fullName>
    </recommendedName>
</protein>
<dbReference type="PANTHER" id="PTHR31438:SF7">
    <property type="entry name" value="ACYLTRANSFERASE MBTK_IUCB-LIKE CONSERVED DOMAIN-CONTAINING PROTEIN"/>
    <property type="match status" value="1"/>
</dbReference>
<evidence type="ECO:0000313" key="3">
    <source>
        <dbReference type="EMBL" id="KAK3169627.1"/>
    </source>
</evidence>
<dbReference type="InterPro" id="IPR019432">
    <property type="entry name" value="Acyltransferase_MbtK/IucB-like"/>
</dbReference>
<comment type="caution">
    <text evidence="3">The sequence shown here is derived from an EMBL/GenBank/DDBJ whole genome shotgun (WGS) entry which is preliminary data.</text>
</comment>
<accession>A0AAD9Z439</accession>
<sequence length="445" mass="50588">MRQEPRTLVLPHPYLVRYYIRSVSKNEGSDVFRLSLAENPPISCSLVDDLPEPLHHPSLSFSDPLIDKRSQKLQEADNTSWARALRSPISILTWDKDDKPSLGQLWLVVYALFTLRPELETIQLSLAGDNAEHLAGMMLAVALALECKSPANSLETEQSGETPVGLLLIVPQSTFWQGAGSPLGVRAPWAPVAHVCPGLPKSLEAFPLAPLQYTFTTGFPESRIHARHPIRPLKPAPGSIVYSRYIPHLDELFSIVALDYKNKEHLALFHEWQNDPRVSKAWNETGTLEEHQNYLRRAHEDSHMLTLLARFEADFFAYFEVYWAKEDHVGAYYDAEDYDRGRHFLVGNARFRGPHRASVWWASLVHYLFLDEPRTSFVVGEPKATNSTVLGYDFANGFNIEKLIDLPHKRSALVKCSRERFFQLSPFSWDGQAEIADHRNRAARV</sequence>
<evidence type="ECO:0000313" key="4">
    <source>
        <dbReference type="Proteomes" id="UP001276659"/>
    </source>
</evidence>
<dbReference type="PANTHER" id="PTHR31438">
    <property type="entry name" value="LYSINE N-ACYLTRANSFERASE C17G9.06C-RELATED"/>
    <property type="match status" value="1"/>
</dbReference>
<reference evidence="3" key="1">
    <citation type="submission" date="2022-11" db="EMBL/GenBank/DDBJ databases">
        <title>Chromosomal genome sequence assembly and mating type (MAT) locus characterization of the leprose asexual lichenized fungus Lepraria neglecta (Nyl.) Erichsen.</title>
        <authorList>
            <person name="Allen J.L."/>
            <person name="Pfeffer B."/>
        </authorList>
    </citation>
    <scope>NUCLEOTIDE SEQUENCE</scope>
    <source>
        <strain evidence="3">Allen 5258</strain>
    </source>
</reference>
<dbReference type="Proteomes" id="UP001276659">
    <property type="component" value="Unassembled WGS sequence"/>
</dbReference>
<dbReference type="GO" id="GO:0016410">
    <property type="term" value="F:N-acyltransferase activity"/>
    <property type="evidence" value="ECO:0007669"/>
    <property type="project" value="TreeGrafter"/>
</dbReference>
<feature type="domain" description="Acyltransferase MbtK/IucB-like conserved" evidence="2">
    <location>
        <begin position="256"/>
        <end position="305"/>
    </location>
</feature>
<dbReference type="FunFam" id="3.40.630.30:FF:000080">
    <property type="entry name" value="Siderophore biosynthesis acetylase AceI, putative"/>
    <property type="match status" value="1"/>
</dbReference>
<proteinExistence type="inferred from homology"/>
<dbReference type="InterPro" id="IPR016181">
    <property type="entry name" value="Acyl_CoA_acyltransferase"/>
</dbReference>
<evidence type="ECO:0000256" key="1">
    <source>
        <dbReference type="ARBA" id="ARBA00009893"/>
    </source>
</evidence>
<evidence type="ECO:0000259" key="2">
    <source>
        <dbReference type="SMART" id="SM01006"/>
    </source>
</evidence>
<dbReference type="Gene3D" id="3.40.630.30">
    <property type="match status" value="1"/>
</dbReference>
<dbReference type="Pfam" id="PF13523">
    <property type="entry name" value="Acetyltransf_8"/>
    <property type="match status" value="1"/>
</dbReference>
<dbReference type="SMART" id="SM01006">
    <property type="entry name" value="AlcB"/>
    <property type="match status" value="1"/>
</dbReference>
<keyword evidence="4" id="KW-1185">Reference proteome</keyword>
<comment type="similarity">
    <text evidence="1">Belongs to the lysine N-acyltransferase MbtK family.</text>
</comment>
<name>A0AAD9Z439_9LECA</name>
<dbReference type="AlphaFoldDB" id="A0AAD9Z439"/>
<dbReference type="EMBL" id="JASNWA010000009">
    <property type="protein sequence ID" value="KAK3169627.1"/>
    <property type="molecule type" value="Genomic_DNA"/>
</dbReference>